<keyword evidence="4" id="KW-1185">Reference proteome</keyword>
<evidence type="ECO:0000259" key="2">
    <source>
        <dbReference type="Pfam" id="PF03795"/>
    </source>
</evidence>
<dbReference type="RefSeq" id="WP_121482944.1">
    <property type="nucleotide sequence ID" value="NZ_CP032707.1"/>
</dbReference>
<dbReference type="OrthoDB" id="9807535at2"/>
<dbReference type="SUPFAM" id="SSF54909">
    <property type="entry name" value="Dimeric alpha+beta barrel"/>
    <property type="match status" value="1"/>
</dbReference>
<dbReference type="AlphaFoldDB" id="A0A494RM64"/>
<dbReference type="PANTHER" id="PTHR35174:SF4">
    <property type="entry name" value="BLL7163 PROTEIN"/>
    <property type="match status" value="1"/>
</dbReference>
<feature type="domain" description="YCII-related" evidence="2">
    <location>
        <begin position="1"/>
        <end position="116"/>
    </location>
</feature>
<accession>A0A494RM64</accession>
<dbReference type="PANTHER" id="PTHR35174">
    <property type="entry name" value="BLL7171 PROTEIN-RELATED"/>
    <property type="match status" value="1"/>
</dbReference>
<evidence type="ECO:0000256" key="1">
    <source>
        <dbReference type="ARBA" id="ARBA00007689"/>
    </source>
</evidence>
<evidence type="ECO:0000313" key="3">
    <source>
        <dbReference type="EMBL" id="AYG95810.1"/>
    </source>
</evidence>
<sequence length="143" mass="15665">MRVMVMMKGTDAIESGVQPSEALIRDMTVFNGELAAAGLLLAGEGLQPSSKGKRVIFGGNGEPPVVDGPFAQTRELIAGFWIWKVKDMDEAVAWARRIPDTDRLHGEVEIRPILDMEDFEALTPELQAREAALREATGHYSEA</sequence>
<dbReference type="EMBL" id="CP032707">
    <property type="protein sequence ID" value="AYG95810.1"/>
    <property type="molecule type" value="Genomic_DNA"/>
</dbReference>
<gene>
    <name evidence="3" type="ORF">D8I30_11975</name>
</gene>
<protein>
    <submittedName>
        <fullName evidence="3">YciI family protein</fullName>
    </submittedName>
</protein>
<name>A0A494RM64_9CAUL</name>
<dbReference type="Proteomes" id="UP000276984">
    <property type="component" value="Chromosome"/>
</dbReference>
<dbReference type="Gene3D" id="3.30.70.1060">
    <property type="entry name" value="Dimeric alpha+beta barrel"/>
    <property type="match status" value="1"/>
</dbReference>
<evidence type="ECO:0000313" key="4">
    <source>
        <dbReference type="Proteomes" id="UP000276984"/>
    </source>
</evidence>
<proteinExistence type="inferred from homology"/>
<comment type="similarity">
    <text evidence="1">Belongs to the YciI family.</text>
</comment>
<reference evidence="3 4" key="1">
    <citation type="submission" date="2018-10" db="EMBL/GenBank/DDBJ databases">
        <title>Complete genome sequence of Brevundimonas naejangsanensis BRV3.</title>
        <authorList>
            <person name="Berrios L."/>
            <person name="Ely B."/>
        </authorList>
    </citation>
    <scope>NUCLEOTIDE SEQUENCE [LARGE SCALE GENOMIC DNA]</scope>
    <source>
        <strain evidence="3 4">BRV3</strain>
    </source>
</reference>
<dbReference type="InterPro" id="IPR005545">
    <property type="entry name" value="YCII"/>
</dbReference>
<dbReference type="Pfam" id="PF03795">
    <property type="entry name" value="YCII"/>
    <property type="match status" value="1"/>
</dbReference>
<dbReference type="InterPro" id="IPR011008">
    <property type="entry name" value="Dimeric_a/b-barrel"/>
</dbReference>
<organism evidence="3 4">
    <name type="scientific">Brevundimonas naejangsanensis</name>
    <dbReference type="NCBI Taxonomy" id="588932"/>
    <lineage>
        <taxon>Bacteria</taxon>
        <taxon>Pseudomonadati</taxon>
        <taxon>Pseudomonadota</taxon>
        <taxon>Alphaproteobacteria</taxon>
        <taxon>Caulobacterales</taxon>
        <taxon>Caulobacteraceae</taxon>
        <taxon>Brevundimonas</taxon>
    </lineage>
</organism>